<dbReference type="Proteomes" id="UP000095286">
    <property type="component" value="Unplaced"/>
</dbReference>
<sequence length="318" mass="35897">MGEIYIKRRTRVPWNFFKKSDSRSQSSSSDSSAQTSTSLSSTIGQASSRAPIKKVSLPTRKPTPCSVPQEKSTPSASSNQTSITASNSNEHYQCLENCIKPADKKSATSSSNSTFSSFKSSAKFSNNTSNYSNLSDVSVLTPPSYSVLENSEGEMINEKEGVIWPHRPNSGYHSLKEYKKRKARVRQIIKRREEKEEKAATATAGNAKQVIEKDAPKIKEDKKDVLTSGDKNKFLSFKKQQPYEYVGLKKEDDIKKLIAQKNIFYLFYEHPQDYSSVPFAIVLKVAYYDENVKKTIVKVIGEKKKNHLVSFFEKNEIR</sequence>
<evidence type="ECO:0000313" key="1">
    <source>
        <dbReference type="Proteomes" id="UP000095286"/>
    </source>
</evidence>
<proteinExistence type="predicted"/>
<reference evidence="2" key="1">
    <citation type="submission" date="2016-11" db="UniProtKB">
        <authorList>
            <consortium name="WormBaseParasite"/>
        </authorList>
    </citation>
    <scope>IDENTIFICATION</scope>
    <source>
        <strain evidence="2">KR3021</strain>
    </source>
</reference>
<accession>A0AC35UB20</accession>
<name>A0AC35UB20_9BILA</name>
<evidence type="ECO:0000313" key="2">
    <source>
        <dbReference type="WBParaSite" id="RSKR_0000897800.1"/>
    </source>
</evidence>
<dbReference type="WBParaSite" id="RSKR_0000897800.1">
    <property type="protein sequence ID" value="RSKR_0000897800.1"/>
    <property type="gene ID" value="RSKR_0000897800"/>
</dbReference>
<organism evidence="1 2">
    <name type="scientific">Rhabditophanes sp. KR3021</name>
    <dbReference type="NCBI Taxonomy" id="114890"/>
    <lineage>
        <taxon>Eukaryota</taxon>
        <taxon>Metazoa</taxon>
        <taxon>Ecdysozoa</taxon>
        <taxon>Nematoda</taxon>
        <taxon>Chromadorea</taxon>
        <taxon>Rhabditida</taxon>
        <taxon>Tylenchina</taxon>
        <taxon>Panagrolaimomorpha</taxon>
        <taxon>Strongyloidoidea</taxon>
        <taxon>Alloionematidae</taxon>
        <taxon>Rhabditophanes</taxon>
    </lineage>
</organism>
<protein>
    <submittedName>
        <fullName evidence="2">Uncharacterized protein</fullName>
    </submittedName>
</protein>